<dbReference type="GO" id="GO:0005506">
    <property type="term" value="F:iron ion binding"/>
    <property type="evidence" value="ECO:0007669"/>
    <property type="project" value="InterPro"/>
</dbReference>
<keyword evidence="2" id="KW-0479">Metal-binding</keyword>
<protein>
    <submittedName>
        <fullName evidence="9">2OG-Fe(II) oxygenase</fullName>
    </submittedName>
</protein>
<reference evidence="9 10" key="1">
    <citation type="submission" date="2023-10" db="EMBL/GenBank/DDBJ databases">
        <title>Description of Microbulbifer bruguierae sp. nov., isolated from the sediments of mangrove plant Bruguiera sexangula and comparative genomic analyses of the genus Microbulbifer.</title>
        <authorList>
            <person name="Long M."/>
        </authorList>
    </citation>
    <scope>NUCLEOTIDE SEQUENCE [LARGE SCALE GENOMIC DNA]</scope>
    <source>
        <strain evidence="9 10">SPO729</strain>
    </source>
</reference>
<keyword evidence="6" id="KW-0408">Iron</keyword>
<accession>A0AAU0N143</accession>
<dbReference type="InterPro" id="IPR045054">
    <property type="entry name" value="P4HA-like"/>
</dbReference>
<dbReference type="EMBL" id="CP137555">
    <property type="protein sequence ID" value="WOX05847.1"/>
    <property type="molecule type" value="Genomic_DNA"/>
</dbReference>
<dbReference type="PROSITE" id="PS51471">
    <property type="entry name" value="FE2OG_OXY"/>
    <property type="match status" value="1"/>
</dbReference>
<dbReference type="InterPro" id="IPR044862">
    <property type="entry name" value="Pro_4_hyd_alph_FE2OG_OXY"/>
</dbReference>
<dbReference type="Gene3D" id="2.60.120.620">
    <property type="entry name" value="q2cbj1_9rhob like domain"/>
    <property type="match status" value="1"/>
</dbReference>
<keyword evidence="10" id="KW-1185">Reference proteome</keyword>
<feature type="domain" description="Fe2OG dioxygenase" evidence="8">
    <location>
        <begin position="135"/>
        <end position="244"/>
    </location>
</feature>
<dbReference type="Proteomes" id="UP001302477">
    <property type="component" value="Chromosome"/>
</dbReference>
<dbReference type="SMART" id="SM00702">
    <property type="entry name" value="P4Hc"/>
    <property type="match status" value="1"/>
</dbReference>
<dbReference type="KEGG" id="mpaf:R5R33_01470"/>
<sequence length="252" mass="28209">MEFTELQPDQQQRVRNPECGNPGGHMPDDGARFRIFEASSNQVALGDRQVDVLLAMRQPNVILFGNLLSHWECDALIEMSRPHMARSRVVNSEIGTFDLEDVRTSSGTHFRKRETPLIAAVESRIAQLLGVPEERGEPLQILNYQAGAEYRPHYDFFDPERPGNREVLAMGGQRVGTMIMYLNDVDAGGSTIFPKLGLDILPKKGCGLFFSYANDEGDLDYLTLHGGSPVLQGEKWIASKWLRLGEFAGWSE</sequence>
<dbReference type="RefSeq" id="WP_318954310.1">
    <property type="nucleotide sequence ID" value="NZ_CP137555.1"/>
</dbReference>
<evidence type="ECO:0000256" key="3">
    <source>
        <dbReference type="ARBA" id="ARBA00022896"/>
    </source>
</evidence>
<evidence type="ECO:0000313" key="9">
    <source>
        <dbReference type="EMBL" id="WOX05847.1"/>
    </source>
</evidence>
<evidence type="ECO:0000256" key="6">
    <source>
        <dbReference type="ARBA" id="ARBA00023004"/>
    </source>
</evidence>
<dbReference type="InterPro" id="IPR005123">
    <property type="entry name" value="Oxoglu/Fe-dep_dioxygenase_dom"/>
</dbReference>
<evidence type="ECO:0000256" key="2">
    <source>
        <dbReference type="ARBA" id="ARBA00022723"/>
    </source>
</evidence>
<keyword evidence="4" id="KW-0223">Dioxygenase</keyword>
<evidence type="ECO:0000256" key="7">
    <source>
        <dbReference type="SAM" id="MobiDB-lite"/>
    </source>
</evidence>
<dbReference type="PANTHER" id="PTHR10869:SF246">
    <property type="entry name" value="TRANSMEMBRANE PROLYL 4-HYDROXYLASE"/>
    <property type="match status" value="1"/>
</dbReference>
<evidence type="ECO:0000313" key="10">
    <source>
        <dbReference type="Proteomes" id="UP001302477"/>
    </source>
</evidence>
<gene>
    <name evidence="9" type="ORF">R5R33_01470</name>
</gene>
<evidence type="ECO:0000256" key="4">
    <source>
        <dbReference type="ARBA" id="ARBA00022964"/>
    </source>
</evidence>
<dbReference type="AlphaFoldDB" id="A0AAU0N143"/>
<dbReference type="PANTHER" id="PTHR10869">
    <property type="entry name" value="PROLYL 4-HYDROXYLASE ALPHA SUBUNIT"/>
    <property type="match status" value="1"/>
</dbReference>
<evidence type="ECO:0000256" key="5">
    <source>
        <dbReference type="ARBA" id="ARBA00023002"/>
    </source>
</evidence>
<name>A0AAU0N143_9GAMM</name>
<keyword evidence="3" id="KW-0847">Vitamin C</keyword>
<dbReference type="GO" id="GO:0031418">
    <property type="term" value="F:L-ascorbic acid binding"/>
    <property type="evidence" value="ECO:0007669"/>
    <property type="project" value="UniProtKB-KW"/>
</dbReference>
<feature type="region of interest" description="Disordered" evidence="7">
    <location>
        <begin position="1"/>
        <end position="29"/>
    </location>
</feature>
<evidence type="ECO:0000256" key="1">
    <source>
        <dbReference type="ARBA" id="ARBA00001961"/>
    </source>
</evidence>
<dbReference type="Pfam" id="PF13640">
    <property type="entry name" value="2OG-FeII_Oxy_3"/>
    <property type="match status" value="1"/>
</dbReference>
<proteinExistence type="predicted"/>
<dbReference type="GO" id="GO:0004656">
    <property type="term" value="F:procollagen-proline 4-dioxygenase activity"/>
    <property type="evidence" value="ECO:0007669"/>
    <property type="project" value="TreeGrafter"/>
</dbReference>
<organism evidence="9 10">
    <name type="scientific">Microbulbifer pacificus</name>
    <dbReference type="NCBI Taxonomy" id="407164"/>
    <lineage>
        <taxon>Bacteria</taxon>
        <taxon>Pseudomonadati</taxon>
        <taxon>Pseudomonadota</taxon>
        <taxon>Gammaproteobacteria</taxon>
        <taxon>Cellvibrionales</taxon>
        <taxon>Microbulbiferaceae</taxon>
        <taxon>Microbulbifer</taxon>
    </lineage>
</organism>
<dbReference type="InterPro" id="IPR006620">
    <property type="entry name" value="Pro_4_hyd_alph"/>
</dbReference>
<comment type="cofactor">
    <cofactor evidence="1">
        <name>L-ascorbate</name>
        <dbReference type="ChEBI" id="CHEBI:38290"/>
    </cofactor>
</comment>
<evidence type="ECO:0000259" key="8">
    <source>
        <dbReference type="PROSITE" id="PS51471"/>
    </source>
</evidence>
<keyword evidence="5" id="KW-0560">Oxidoreductase</keyword>